<keyword evidence="2" id="KW-0175">Coiled coil</keyword>
<dbReference type="SMART" id="SM00129">
    <property type="entry name" value="KISc"/>
    <property type="match status" value="1"/>
</dbReference>
<keyword evidence="6" id="KW-1185">Reference proteome</keyword>
<feature type="coiled-coil region" evidence="2">
    <location>
        <begin position="515"/>
        <end position="542"/>
    </location>
</feature>
<comment type="similarity">
    <text evidence="1">Belongs to the TRAFAC class myosin-kinesin ATPase superfamily. Kinesin family.</text>
</comment>
<dbReference type="Proteomes" id="UP000315496">
    <property type="component" value="Chromosome 2"/>
</dbReference>
<accession>A0A4Z1T6R2</accession>
<dbReference type="PANTHER" id="PTHR24115">
    <property type="entry name" value="KINESIN-RELATED"/>
    <property type="match status" value="1"/>
</dbReference>
<dbReference type="SUPFAM" id="SSF52540">
    <property type="entry name" value="P-loop containing nucleoside triphosphate hydrolases"/>
    <property type="match status" value="1"/>
</dbReference>
<evidence type="ECO:0000313" key="5">
    <source>
        <dbReference type="EMBL" id="TNJ28229.1"/>
    </source>
</evidence>
<gene>
    <name evidence="5" type="ORF">GMRT_14381</name>
</gene>
<dbReference type="InterPro" id="IPR001752">
    <property type="entry name" value="Kinesin_motor_dom"/>
</dbReference>
<dbReference type="GO" id="GO:0003777">
    <property type="term" value="F:microtubule motor activity"/>
    <property type="evidence" value="ECO:0007669"/>
    <property type="project" value="InterPro"/>
</dbReference>
<dbReference type="GO" id="GO:0016887">
    <property type="term" value="F:ATP hydrolysis activity"/>
    <property type="evidence" value="ECO:0007669"/>
    <property type="project" value="TreeGrafter"/>
</dbReference>
<evidence type="ECO:0000256" key="3">
    <source>
        <dbReference type="SAM" id="MobiDB-lite"/>
    </source>
</evidence>
<keyword evidence="1" id="KW-0505">Motor protein</keyword>
<dbReference type="FunFam" id="3.40.850.10:FF:000183">
    <property type="entry name" value="Kinesin-related protein"/>
    <property type="match status" value="1"/>
</dbReference>
<evidence type="ECO:0000256" key="2">
    <source>
        <dbReference type="SAM" id="Coils"/>
    </source>
</evidence>
<dbReference type="AlphaFoldDB" id="A0A4Z1T6R2"/>
<feature type="binding site" evidence="1">
    <location>
        <begin position="96"/>
        <end position="103"/>
    </location>
    <ligand>
        <name>ATP</name>
        <dbReference type="ChEBI" id="CHEBI:30616"/>
    </ligand>
</feature>
<protein>
    <submittedName>
        <fullName evidence="5">Kinesin-related protein</fullName>
    </submittedName>
</protein>
<feature type="region of interest" description="Disordered" evidence="3">
    <location>
        <begin position="574"/>
        <end position="595"/>
    </location>
</feature>
<comment type="caution">
    <text evidence="5">The sequence shown here is derived from an EMBL/GenBank/DDBJ whole genome shotgun (WGS) entry which is preliminary data.</text>
</comment>
<dbReference type="Pfam" id="PF00225">
    <property type="entry name" value="Kinesin"/>
    <property type="match status" value="1"/>
</dbReference>
<dbReference type="GO" id="GO:0008017">
    <property type="term" value="F:microtubule binding"/>
    <property type="evidence" value="ECO:0007669"/>
    <property type="project" value="InterPro"/>
</dbReference>
<keyword evidence="1" id="KW-0067">ATP-binding</keyword>
<dbReference type="PRINTS" id="PR00380">
    <property type="entry name" value="KINESINHEAVY"/>
</dbReference>
<sequence>MATLGFEELTSDQSPHVRVIARIRPFLAGEIAPTPPCISVQGNTVVTQDPTTGITTAHPFDIALGPEATQEAAYQAIAADVGRVMAGVPMLLMAYGVTSAGKSYTLFGSGEDLGLFGKATHALFGMIANSPLITPTQICVRVSAVQIYLNTITDMLNGGVSLKVHGAGHDPLPDRAWVSVNSPEACIQVIRDALARREVASTTQNARSSRSHCIVTLAIDDLATGQTTGLTVVDLAGSEPHMVGASKLVQQESSFIRTSLLMLDRALKDLRNITVTRTTSVSFRSSQLTMALRPFLQPTPSLTLPCNAVMFLNLHGRVEAFASNKDTLQLGLVAKSVRNYSKTASRLGLMSSTAASLAGSMSKSLSRSTRQPIDDVQDDSMVEYGVTSTEHGDLITIPLAHWNSILEEVERLSTALDEAGIALQEELQIARQEVVTEMTQLMEINVAHERAALLTDIVERDAMIERLQRELVGVATRADALSKQLYVSDARLQCYESAGPLPPALTQNADSLGQLNYYRSEAAVLRQRLTELEDEHRRSMSELNHIRSHLQRASESGFRMSALGLPIPAHLMGNTSQLDFDTPTQTLPGLRRPSD</sequence>
<dbReference type="Gene3D" id="3.40.850.10">
    <property type="entry name" value="Kinesin motor domain"/>
    <property type="match status" value="1"/>
</dbReference>
<dbReference type="PROSITE" id="PS50067">
    <property type="entry name" value="KINESIN_MOTOR_2"/>
    <property type="match status" value="1"/>
</dbReference>
<reference evidence="5 6" key="1">
    <citation type="submission" date="2019-05" db="EMBL/GenBank/DDBJ databases">
        <title>The compact genome of Giardia muris reveals important steps in the evolution of intestinal protozoan parasites.</title>
        <authorList>
            <person name="Xu F."/>
            <person name="Jimenez-Gonzalez A."/>
            <person name="Einarsson E."/>
            <person name="Astvaldsson A."/>
            <person name="Peirasmaki D."/>
            <person name="Eckmann L."/>
            <person name="Andersson J.O."/>
            <person name="Svard S.G."/>
            <person name="Jerlstrom-Hultqvist J."/>
        </authorList>
    </citation>
    <scope>NUCLEOTIDE SEQUENCE [LARGE SCALE GENOMIC DNA]</scope>
    <source>
        <strain evidence="5 6">Roberts-Thomson</strain>
    </source>
</reference>
<dbReference type="GO" id="GO:0005524">
    <property type="term" value="F:ATP binding"/>
    <property type="evidence" value="ECO:0007669"/>
    <property type="project" value="UniProtKB-UniRule"/>
</dbReference>
<dbReference type="OrthoDB" id="123929at2759"/>
<dbReference type="VEuPathDB" id="GiardiaDB:GMRT_14381"/>
<feature type="domain" description="Kinesin motor" evidence="4">
    <location>
        <begin position="16"/>
        <end position="337"/>
    </location>
</feature>
<dbReference type="InterPro" id="IPR027417">
    <property type="entry name" value="P-loop_NTPase"/>
</dbReference>
<dbReference type="GO" id="GO:0005874">
    <property type="term" value="C:microtubule"/>
    <property type="evidence" value="ECO:0007669"/>
    <property type="project" value="TreeGrafter"/>
</dbReference>
<organism evidence="5 6">
    <name type="scientific">Giardia muris</name>
    <dbReference type="NCBI Taxonomy" id="5742"/>
    <lineage>
        <taxon>Eukaryota</taxon>
        <taxon>Metamonada</taxon>
        <taxon>Diplomonadida</taxon>
        <taxon>Hexamitidae</taxon>
        <taxon>Giardiinae</taxon>
        <taxon>Giardia</taxon>
    </lineage>
</organism>
<dbReference type="EMBL" id="VDLU01000002">
    <property type="protein sequence ID" value="TNJ28229.1"/>
    <property type="molecule type" value="Genomic_DNA"/>
</dbReference>
<dbReference type="InterPro" id="IPR027640">
    <property type="entry name" value="Kinesin-like_fam"/>
</dbReference>
<name>A0A4Z1T6R2_GIAMU</name>
<dbReference type="GO" id="GO:0005871">
    <property type="term" value="C:kinesin complex"/>
    <property type="evidence" value="ECO:0007669"/>
    <property type="project" value="TreeGrafter"/>
</dbReference>
<keyword evidence="1" id="KW-0547">Nucleotide-binding</keyword>
<dbReference type="GO" id="GO:0007018">
    <property type="term" value="P:microtubule-based movement"/>
    <property type="evidence" value="ECO:0007669"/>
    <property type="project" value="InterPro"/>
</dbReference>
<feature type="compositionally biased region" description="Polar residues" evidence="3">
    <location>
        <begin position="574"/>
        <end position="587"/>
    </location>
</feature>
<dbReference type="PANTHER" id="PTHR24115:SF578">
    <property type="entry name" value="KINESIN-LIKE PROTEIN KIFC1"/>
    <property type="match status" value="1"/>
</dbReference>
<proteinExistence type="inferred from homology"/>
<evidence type="ECO:0000313" key="6">
    <source>
        <dbReference type="Proteomes" id="UP000315496"/>
    </source>
</evidence>
<dbReference type="InterPro" id="IPR036961">
    <property type="entry name" value="Kinesin_motor_dom_sf"/>
</dbReference>
<evidence type="ECO:0000259" key="4">
    <source>
        <dbReference type="PROSITE" id="PS50067"/>
    </source>
</evidence>
<evidence type="ECO:0000256" key="1">
    <source>
        <dbReference type="PROSITE-ProRule" id="PRU00283"/>
    </source>
</evidence>